<dbReference type="Proteomes" id="UP001259832">
    <property type="component" value="Unassembled WGS sequence"/>
</dbReference>
<dbReference type="InterPro" id="IPR058866">
    <property type="entry name" value="GDPGP1_N"/>
</dbReference>
<keyword evidence="1" id="KW-0723">Serine/threonine-protein kinase</keyword>
<dbReference type="InterPro" id="IPR000961">
    <property type="entry name" value="AGC-kinase_C"/>
</dbReference>
<evidence type="ECO:0000256" key="5">
    <source>
        <dbReference type="ARBA" id="ARBA00022840"/>
    </source>
</evidence>
<feature type="region of interest" description="Disordered" evidence="7">
    <location>
        <begin position="59"/>
        <end position="81"/>
    </location>
</feature>
<dbReference type="PANTHER" id="PTHR24353:SF37">
    <property type="entry name" value="CAMP-DEPENDENT PROTEIN KINASE CATALYTIC SUBUNIT PRKX"/>
    <property type="match status" value="1"/>
</dbReference>
<dbReference type="Pfam" id="PF00069">
    <property type="entry name" value="Pkinase"/>
    <property type="match status" value="1"/>
</dbReference>
<dbReference type="GO" id="GO:0004691">
    <property type="term" value="F:cAMP-dependent protein kinase activity"/>
    <property type="evidence" value="ECO:0007669"/>
    <property type="project" value="TreeGrafter"/>
</dbReference>
<evidence type="ECO:0000313" key="11">
    <source>
        <dbReference type="Proteomes" id="UP001259832"/>
    </source>
</evidence>
<proteinExistence type="predicted"/>
<evidence type="ECO:0000256" key="7">
    <source>
        <dbReference type="SAM" id="MobiDB-lite"/>
    </source>
</evidence>
<feature type="binding site" evidence="6">
    <location>
        <position position="404"/>
    </location>
    <ligand>
        <name>ATP</name>
        <dbReference type="ChEBI" id="CHEBI:30616"/>
    </ligand>
</feature>
<evidence type="ECO:0000256" key="4">
    <source>
        <dbReference type="ARBA" id="ARBA00022777"/>
    </source>
</evidence>
<dbReference type="Pfam" id="PF26216">
    <property type="entry name" value="GDPGP1_C"/>
    <property type="match status" value="1"/>
</dbReference>
<evidence type="ECO:0000259" key="8">
    <source>
        <dbReference type="PROSITE" id="PS50011"/>
    </source>
</evidence>
<reference evidence="10" key="1">
    <citation type="submission" date="2023-08" db="EMBL/GenBank/DDBJ databases">
        <title>Reference Genome Resource for the Citrus Pathogen Phytophthora citrophthora.</title>
        <authorList>
            <person name="Moller H."/>
            <person name="Coetzee B."/>
            <person name="Rose L.J."/>
            <person name="Van Niekerk J.M."/>
        </authorList>
    </citation>
    <scope>NUCLEOTIDE SEQUENCE</scope>
    <source>
        <strain evidence="10">STE-U-9442</strain>
    </source>
</reference>
<dbReference type="InterPro" id="IPR011009">
    <property type="entry name" value="Kinase-like_dom_sf"/>
</dbReference>
<dbReference type="PROSITE" id="PS50011">
    <property type="entry name" value="PROTEIN_KINASE_DOM"/>
    <property type="match status" value="1"/>
</dbReference>
<keyword evidence="11" id="KW-1185">Reference proteome</keyword>
<dbReference type="Gene3D" id="1.10.510.10">
    <property type="entry name" value="Transferase(Phosphotransferase) domain 1"/>
    <property type="match status" value="1"/>
</dbReference>
<dbReference type="InterPro" id="IPR045270">
    <property type="entry name" value="STKc_AGC"/>
</dbReference>
<dbReference type="SUPFAM" id="SSF56112">
    <property type="entry name" value="Protein kinase-like (PK-like)"/>
    <property type="match status" value="1"/>
</dbReference>
<evidence type="ECO:0000256" key="2">
    <source>
        <dbReference type="ARBA" id="ARBA00022679"/>
    </source>
</evidence>
<dbReference type="Gene3D" id="3.30.200.20">
    <property type="entry name" value="Phosphorylase Kinase, domain 1"/>
    <property type="match status" value="1"/>
</dbReference>
<dbReference type="InterPro" id="IPR017441">
    <property type="entry name" value="Protein_kinase_ATP_BS"/>
</dbReference>
<dbReference type="InterPro" id="IPR008271">
    <property type="entry name" value="Ser/Thr_kinase_AS"/>
</dbReference>
<protein>
    <submittedName>
        <fullName evidence="10">Serine/threonine-protein kinase AtPK2/AtPK19</fullName>
    </submittedName>
</protein>
<dbReference type="CDD" id="cd05123">
    <property type="entry name" value="STKc_AGC"/>
    <property type="match status" value="1"/>
</dbReference>
<dbReference type="AlphaFoldDB" id="A0AAD9H047"/>
<keyword evidence="3 6" id="KW-0547">Nucleotide-binding</keyword>
<dbReference type="PANTHER" id="PTHR24353">
    <property type="entry name" value="CYCLIC NUCLEOTIDE-DEPENDENT PROTEIN KINASE"/>
    <property type="match status" value="1"/>
</dbReference>
<gene>
    <name evidence="10" type="ORF">P3T76_001560</name>
</gene>
<sequence length="723" mass="81064">MRKLLFIVMNLDELLLRHWDRAASDGVMRTNVEDTLRRRLPGDLKLVVQFNPNHLKSKRPVDKQLLEKSSTSSAKPKDSSFNFTKAKQPEFLSSLHFVSRGNQLPAVQAGEIQASDEAQHFVLVNVAPLVRGHVLFVLDLSLIKSQKMTEMFLRYGLSISQKMQREDFALGFNSAGAWSSVNHFHLQGYFFPPVEGAASGNFPIAAQPREELFRVSGAIVKSLPNWRTTCYAVEPVENGEDVVKAAWALLELLQRRNIPHNLVIVGLVVFIFPRQPQCENGVGLFTDSSATEHTGRLRIAVAELSGLVIAGDEVVYDQLTEEIFNLVLQKEVSLSTDEEEGIVAEWKEKLATAASFGDDNAPYDPKVISIKHFEIHRIIGQGGFGKVNAVIRKKTTPVKWLAMKTLSKGTVINRNCVSMIWNERNLLTQIHSPLIVRMHHTFQDPYSCYVVMDLLLGGDLKYHLGSTYNDGFPERETKFYTAGILLSLEYLHSLKILHRDVKPENVILDDKGYPRLTDLGISVQTANLRFQSRSGTVAYMAPEIFRGSTEHGTPSDFFSLGVLTFELLLGRKPWNGGVRSQLEKCPNVVKEFNESVYDVYYPIELLDSTSGPNAKFSLSCRSFLRGLLHPIESERLGAGPDGITEIKKHEWLRTFDWDGYLAHTLPPPFVPVVDEKKANCDTAAQDFDDVLNVNSRGERVSAEDQAKFAGFEFNTDATNPVSI</sequence>
<evidence type="ECO:0000256" key="6">
    <source>
        <dbReference type="PROSITE-ProRule" id="PRU10141"/>
    </source>
</evidence>
<dbReference type="SMART" id="SM00220">
    <property type="entry name" value="S_TKc"/>
    <property type="match status" value="1"/>
</dbReference>
<name>A0AAD9H047_9STRA</name>
<feature type="domain" description="AGC-kinase C-terminal" evidence="9">
    <location>
        <begin position="653"/>
        <end position="723"/>
    </location>
</feature>
<feature type="domain" description="Protein kinase" evidence="8">
    <location>
        <begin position="373"/>
        <end position="652"/>
    </location>
</feature>
<accession>A0AAD9H047</accession>
<dbReference type="PROSITE" id="PS00108">
    <property type="entry name" value="PROTEIN_KINASE_ST"/>
    <property type="match status" value="1"/>
</dbReference>
<dbReference type="InterPro" id="IPR000719">
    <property type="entry name" value="Prot_kinase_dom"/>
</dbReference>
<organism evidence="10 11">
    <name type="scientific">Phytophthora citrophthora</name>
    <dbReference type="NCBI Taxonomy" id="4793"/>
    <lineage>
        <taxon>Eukaryota</taxon>
        <taxon>Sar</taxon>
        <taxon>Stramenopiles</taxon>
        <taxon>Oomycota</taxon>
        <taxon>Peronosporomycetes</taxon>
        <taxon>Peronosporales</taxon>
        <taxon>Peronosporaceae</taxon>
        <taxon>Phytophthora</taxon>
    </lineage>
</organism>
<dbReference type="PROSITE" id="PS00107">
    <property type="entry name" value="PROTEIN_KINASE_ATP"/>
    <property type="match status" value="1"/>
</dbReference>
<dbReference type="GO" id="GO:0005952">
    <property type="term" value="C:cAMP-dependent protein kinase complex"/>
    <property type="evidence" value="ECO:0007669"/>
    <property type="project" value="TreeGrafter"/>
</dbReference>
<dbReference type="PROSITE" id="PS51285">
    <property type="entry name" value="AGC_KINASE_CTER"/>
    <property type="match status" value="1"/>
</dbReference>
<keyword evidence="4 10" id="KW-0418">Kinase</keyword>
<evidence type="ECO:0000256" key="3">
    <source>
        <dbReference type="ARBA" id="ARBA00022741"/>
    </source>
</evidence>
<dbReference type="GO" id="GO:0005524">
    <property type="term" value="F:ATP binding"/>
    <property type="evidence" value="ECO:0007669"/>
    <property type="project" value="UniProtKB-UniRule"/>
</dbReference>
<evidence type="ECO:0000256" key="1">
    <source>
        <dbReference type="ARBA" id="ARBA00022527"/>
    </source>
</evidence>
<keyword evidence="2" id="KW-0808">Transferase</keyword>
<dbReference type="Pfam" id="PF26217">
    <property type="entry name" value="GDPGP1_N"/>
    <property type="match status" value="1"/>
</dbReference>
<evidence type="ECO:0000259" key="9">
    <source>
        <dbReference type="PROSITE" id="PS51285"/>
    </source>
</evidence>
<dbReference type="InterPro" id="IPR058865">
    <property type="entry name" value="GDPGP1_C"/>
</dbReference>
<comment type="caution">
    <text evidence="10">The sequence shown here is derived from an EMBL/GenBank/DDBJ whole genome shotgun (WGS) entry which is preliminary data.</text>
</comment>
<keyword evidence="5 6" id="KW-0067">ATP-binding</keyword>
<evidence type="ECO:0000313" key="10">
    <source>
        <dbReference type="EMBL" id="KAK1947550.1"/>
    </source>
</evidence>
<dbReference type="EMBL" id="JASMQC010000002">
    <property type="protein sequence ID" value="KAK1947550.1"/>
    <property type="molecule type" value="Genomic_DNA"/>
</dbReference>